<name>A0A1E7FX84_9STRA</name>
<feature type="region of interest" description="Disordered" evidence="1">
    <location>
        <begin position="125"/>
        <end position="239"/>
    </location>
</feature>
<feature type="compositionally biased region" description="Polar residues" evidence="1">
    <location>
        <begin position="180"/>
        <end position="190"/>
    </location>
</feature>
<organism evidence="2 3">
    <name type="scientific">Fragilariopsis cylindrus CCMP1102</name>
    <dbReference type="NCBI Taxonomy" id="635003"/>
    <lineage>
        <taxon>Eukaryota</taxon>
        <taxon>Sar</taxon>
        <taxon>Stramenopiles</taxon>
        <taxon>Ochrophyta</taxon>
        <taxon>Bacillariophyta</taxon>
        <taxon>Bacillariophyceae</taxon>
        <taxon>Bacillariophycidae</taxon>
        <taxon>Bacillariales</taxon>
        <taxon>Bacillariaceae</taxon>
        <taxon>Fragilariopsis</taxon>
    </lineage>
</organism>
<proteinExistence type="predicted"/>
<sequence>MTTTAATAATTTTLLAKTQALIELERSLTQSLEKIEPWLLNSTSSSSSRTNNNNNNNAVGIRVRPIPIDMDQVEKVLAVARNFSTRTSAPAGWNPTAPVIGFSTPNPLPHQLRGGALAALELQRARQAERDKKRKRQEEEEEEKKAKQEQEADTSNNNKSDKKKDTDDDMDIDDNNSKKQTVALNKQTGEQPAGGIRPASSRPRTAATTRHVQPALNTTMNLSDSSSSDDEEEDDDDSE</sequence>
<evidence type="ECO:0000313" key="3">
    <source>
        <dbReference type="Proteomes" id="UP000095751"/>
    </source>
</evidence>
<dbReference type="Proteomes" id="UP000095751">
    <property type="component" value="Unassembled WGS sequence"/>
</dbReference>
<dbReference type="AlphaFoldDB" id="A0A1E7FX84"/>
<dbReference type="KEGG" id="fcy:FRACYDRAFT_223594"/>
<accession>A0A1E7FX84</accession>
<dbReference type="InParanoid" id="A0A1E7FX84"/>
<feature type="compositionally biased region" description="Acidic residues" evidence="1">
    <location>
        <begin position="227"/>
        <end position="239"/>
    </location>
</feature>
<dbReference type="OrthoDB" id="47661at2759"/>
<gene>
    <name evidence="2" type="ORF">FRACYDRAFT_223594</name>
</gene>
<keyword evidence="3" id="KW-1185">Reference proteome</keyword>
<evidence type="ECO:0000256" key="1">
    <source>
        <dbReference type="SAM" id="MobiDB-lite"/>
    </source>
</evidence>
<protein>
    <submittedName>
        <fullName evidence="2">Uncharacterized protein</fullName>
    </submittedName>
</protein>
<dbReference type="EMBL" id="KV784353">
    <property type="protein sequence ID" value="OEU22744.1"/>
    <property type="molecule type" value="Genomic_DNA"/>
</dbReference>
<evidence type="ECO:0000313" key="2">
    <source>
        <dbReference type="EMBL" id="OEU22744.1"/>
    </source>
</evidence>
<feature type="compositionally biased region" description="Polar residues" evidence="1">
    <location>
        <begin position="202"/>
        <end position="222"/>
    </location>
</feature>
<reference evidence="2 3" key="1">
    <citation type="submission" date="2016-09" db="EMBL/GenBank/DDBJ databases">
        <title>Extensive genetic diversity and differential bi-allelic expression allows diatom success in the polar Southern Ocean.</title>
        <authorList>
            <consortium name="DOE Joint Genome Institute"/>
            <person name="Mock T."/>
            <person name="Otillar R.P."/>
            <person name="Strauss J."/>
            <person name="Dupont C."/>
            <person name="Frickenhaus S."/>
            <person name="Maumus F."/>
            <person name="Mcmullan M."/>
            <person name="Sanges R."/>
            <person name="Schmutz J."/>
            <person name="Toseland A."/>
            <person name="Valas R."/>
            <person name="Veluchamy A."/>
            <person name="Ward B.J."/>
            <person name="Allen A."/>
            <person name="Barry K."/>
            <person name="Falciatore A."/>
            <person name="Ferrante M."/>
            <person name="Fortunato A.E."/>
            <person name="Gloeckner G."/>
            <person name="Gruber A."/>
            <person name="Hipkin R."/>
            <person name="Janech M."/>
            <person name="Kroth P."/>
            <person name="Leese F."/>
            <person name="Lindquist E."/>
            <person name="Lyon B.R."/>
            <person name="Martin J."/>
            <person name="Mayer C."/>
            <person name="Parker M."/>
            <person name="Quesneville H."/>
            <person name="Raymond J."/>
            <person name="Uhlig C."/>
            <person name="Valentin K.U."/>
            <person name="Worden A.Z."/>
            <person name="Armbrust E.V."/>
            <person name="Bowler C."/>
            <person name="Green B."/>
            <person name="Moulton V."/>
            <person name="Van Oosterhout C."/>
            <person name="Grigoriev I."/>
        </authorList>
    </citation>
    <scope>NUCLEOTIDE SEQUENCE [LARGE SCALE GENOMIC DNA]</scope>
    <source>
        <strain evidence="2 3">CCMP1102</strain>
    </source>
</reference>